<feature type="region of interest" description="Disordered" evidence="3">
    <location>
        <begin position="1"/>
        <end position="97"/>
    </location>
</feature>
<dbReference type="OrthoDB" id="10065185at2759"/>
<evidence type="ECO:0000256" key="2">
    <source>
        <dbReference type="PROSITE-ProRule" id="PRU00176"/>
    </source>
</evidence>
<dbReference type="EMBL" id="JAGTJQ010000002">
    <property type="protein sequence ID" value="KAH7037140.1"/>
    <property type="molecule type" value="Genomic_DNA"/>
</dbReference>
<feature type="region of interest" description="Disordered" evidence="3">
    <location>
        <begin position="341"/>
        <end position="371"/>
    </location>
</feature>
<dbReference type="SUPFAM" id="SSF54928">
    <property type="entry name" value="RNA-binding domain, RBD"/>
    <property type="match status" value="1"/>
</dbReference>
<protein>
    <recommendedName>
        <fullName evidence="4">RRM domain-containing protein</fullName>
    </recommendedName>
</protein>
<dbReference type="InterPro" id="IPR035979">
    <property type="entry name" value="RBD_domain_sf"/>
</dbReference>
<dbReference type="InterPro" id="IPR012677">
    <property type="entry name" value="Nucleotide-bd_a/b_plait_sf"/>
</dbReference>
<feature type="compositionally biased region" description="Basic and acidic residues" evidence="3">
    <location>
        <begin position="52"/>
        <end position="65"/>
    </location>
</feature>
<dbReference type="AlphaFoldDB" id="A0A9P8YFN8"/>
<evidence type="ECO:0000313" key="6">
    <source>
        <dbReference type="Proteomes" id="UP000756346"/>
    </source>
</evidence>
<dbReference type="SMART" id="SM00360">
    <property type="entry name" value="RRM"/>
    <property type="match status" value="1"/>
</dbReference>
<evidence type="ECO:0000256" key="3">
    <source>
        <dbReference type="SAM" id="MobiDB-lite"/>
    </source>
</evidence>
<organism evidence="5 6">
    <name type="scientific">Microdochium trichocladiopsis</name>
    <dbReference type="NCBI Taxonomy" id="1682393"/>
    <lineage>
        <taxon>Eukaryota</taxon>
        <taxon>Fungi</taxon>
        <taxon>Dikarya</taxon>
        <taxon>Ascomycota</taxon>
        <taxon>Pezizomycotina</taxon>
        <taxon>Sordariomycetes</taxon>
        <taxon>Xylariomycetidae</taxon>
        <taxon>Xylariales</taxon>
        <taxon>Microdochiaceae</taxon>
        <taxon>Microdochium</taxon>
    </lineage>
</organism>
<feature type="compositionally biased region" description="Acidic residues" evidence="3">
    <location>
        <begin position="1"/>
        <end position="16"/>
    </location>
</feature>
<dbReference type="Pfam" id="PF00076">
    <property type="entry name" value="RRM_1"/>
    <property type="match status" value="1"/>
</dbReference>
<accession>A0A9P8YFN8</accession>
<dbReference type="Gene3D" id="3.30.70.330">
    <property type="match status" value="1"/>
</dbReference>
<reference evidence="5" key="1">
    <citation type="journal article" date="2021" name="Nat. Commun.">
        <title>Genetic determinants of endophytism in the Arabidopsis root mycobiome.</title>
        <authorList>
            <person name="Mesny F."/>
            <person name="Miyauchi S."/>
            <person name="Thiergart T."/>
            <person name="Pickel B."/>
            <person name="Atanasova L."/>
            <person name="Karlsson M."/>
            <person name="Huettel B."/>
            <person name="Barry K.W."/>
            <person name="Haridas S."/>
            <person name="Chen C."/>
            <person name="Bauer D."/>
            <person name="Andreopoulos W."/>
            <person name="Pangilinan J."/>
            <person name="LaButti K."/>
            <person name="Riley R."/>
            <person name="Lipzen A."/>
            <person name="Clum A."/>
            <person name="Drula E."/>
            <person name="Henrissat B."/>
            <person name="Kohler A."/>
            <person name="Grigoriev I.V."/>
            <person name="Martin F.M."/>
            <person name="Hacquard S."/>
        </authorList>
    </citation>
    <scope>NUCLEOTIDE SEQUENCE</scope>
    <source>
        <strain evidence="5">MPI-CAGE-CH-0230</strain>
    </source>
</reference>
<feature type="compositionally biased region" description="Basic and acidic residues" evidence="3">
    <location>
        <begin position="188"/>
        <end position="201"/>
    </location>
</feature>
<dbReference type="RefSeq" id="XP_046016261.1">
    <property type="nucleotide sequence ID" value="XM_046156346.1"/>
</dbReference>
<feature type="compositionally biased region" description="Basic and acidic residues" evidence="3">
    <location>
        <begin position="81"/>
        <end position="91"/>
    </location>
</feature>
<keyword evidence="2" id="KW-0694">RNA-binding</keyword>
<comment type="caution">
    <text evidence="5">The sequence shown here is derived from an EMBL/GenBank/DDBJ whole genome shotgun (WGS) entry which is preliminary data.</text>
</comment>
<gene>
    <name evidence="5" type="ORF">B0I36DRAFT_345303</name>
</gene>
<feature type="compositionally biased region" description="Gly residues" evidence="3">
    <location>
        <begin position="206"/>
        <end position="234"/>
    </location>
</feature>
<keyword evidence="6" id="KW-1185">Reference proteome</keyword>
<dbReference type="CDD" id="cd12372">
    <property type="entry name" value="RRM_CFIm68_CFIm59"/>
    <property type="match status" value="1"/>
</dbReference>
<evidence type="ECO:0000313" key="5">
    <source>
        <dbReference type="EMBL" id="KAH7037140.1"/>
    </source>
</evidence>
<sequence>MADEDFEIDIYGDAEDNGSKAQDQGNQGYSNNSAITVANGSNNSTSQSEQHGSYDHDTGDQHGMDVNEDNTSAPVHQQGVKRKEAPDDRPVDPGATSALLVGDLPWWSTDDDIRGMARQAGCEAELKDITFSEHKVNGKSKGQAYVEFVSQQAATAVKHEIEQAGENNATKKHTVTYTNPNNNPYRTLPKDGPTRANKDVATRGGPMSGGYNDRGGGNFNGGFRGRGGGGFGGPRGGGGFNRNFVGNNMAGGGGGGGFNNGMVGGGFNNGMGGGGFNMGFNNRGGNMMGGNMRGGGMRGRGGMGGMNGGMNAGMMGGMMGGMPGMGMQMGGMPGGMGMGFQQPHFNPTFFGNNQQQSDWQNPHGAKRPRPE</sequence>
<dbReference type="PROSITE" id="PS50102">
    <property type="entry name" value="RRM"/>
    <property type="match status" value="1"/>
</dbReference>
<evidence type="ECO:0000259" key="4">
    <source>
        <dbReference type="PROSITE" id="PS50102"/>
    </source>
</evidence>
<dbReference type="PANTHER" id="PTHR23204">
    <property type="entry name" value="CLEAVAGE AND POLYADENYLATION SPECIFIC FACTOR"/>
    <property type="match status" value="1"/>
</dbReference>
<dbReference type="Proteomes" id="UP000756346">
    <property type="component" value="Unassembled WGS sequence"/>
</dbReference>
<dbReference type="GO" id="GO:0005634">
    <property type="term" value="C:nucleus"/>
    <property type="evidence" value="ECO:0007669"/>
    <property type="project" value="UniProtKB-SubCell"/>
</dbReference>
<dbReference type="GO" id="GO:0006397">
    <property type="term" value="P:mRNA processing"/>
    <property type="evidence" value="ECO:0007669"/>
    <property type="project" value="UniProtKB-KW"/>
</dbReference>
<dbReference type="InterPro" id="IPR034772">
    <property type="entry name" value="CPSF6/7"/>
</dbReference>
<comment type="similarity">
    <text evidence="1">Belongs to the RRM CPSF6/7 family.</text>
</comment>
<feature type="compositionally biased region" description="Polar residues" evidence="3">
    <location>
        <begin position="19"/>
        <end position="51"/>
    </location>
</feature>
<feature type="compositionally biased region" description="Polar residues" evidence="3">
    <location>
        <begin position="343"/>
        <end position="360"/>
    </location>
</feature>
<name>A0A9P8YFN8_9PEZI</name>
<feature type="region of interest" description="Disordered" evidence="3">
    <location>
        <begin position="167"/>
        <end position="234"/>
    </location>
</feature>
<dbReference type="InterPro" id="IPR000504">
    <property type="entry name" value="RRM_dom"/>
</dbReference>
<feature type="compositionally biased region" description="Low complexity" evidence="3">
    <location>
        <begin position="176"/>
        <end position="185"/>
    </location>
</feature>
<proteinExistence type="inferred from homology"/>
<dbReference type="GO" id="GO:0003723">
    <property type="term" value="F:RNA binding"/>
    <property type="evidence" value="ECO:0007669"/>
    <property type="project" value="UniProtKB-UniRule"/>
</dbReference>
<feature type="domain" description="RRM" evidence="4">
    <location>
        <begin position="97"/>
        <end position="180"/>
    </location>
</feature>
<dbReference type="GeneID" id="70185892"/>
<evidence type="ECO:0000256" key="1">
    <source>
        <dbReference type="ARBA" id="ARBA00006265"/>
    </source>
</evidence>